<sequence length="74" mass="8231">GEEKMGVRGGATAEASGKFFETLGGGFDRESNTTMLMGPRVTDREEKDVEMEGIFIKIEEILGDRSVRDEKMEE</sequence>
<protein>
    <submittedName>
        <fullName evidence="2">Uncharacterized protein</fullName>
    </submittedName>
</protein>
<evidence type="ECO:0000256" key="1">
    <source>
        <dbReference type="SAM" id="MobiDB-lite"/>
    </source>
</evidence>
<feature type="non-terminal residue" evidence="2">
    <location>
        <position position="1"/>
    </location>
</feature>
<dbReference type="EMBL" id="JAHRHJ020000010">
    <property type="protein sequence ID" value="KAH9297060.1"/>
    <property type="molecule type" value="Genomic_DNA"/>
</dbReference>
<name>A0AA38CB27_TAXCH</name>
<evidence type="ECO:0000313" key="3">
    <source>
        <dbReference type="Proteomes" id="UP000824469"/>
    </source>
</evidence>
<organism evidence="2 3">
    <name type="scientific">Taxus chinensis</name>
    <name type="common">Chinese yew</name>
    <name type="synonym">Taxus wallichiana var. chinensis</name>
    <dbReference type="NCBI Taxonomy" id="29808"/>
    <lineage>
        <taxon>Eukaryota</taxon>
        <taxon>Viridiplantae</taxon>
        <taxon>Streptophyta</taxon>
        <taxon>Embryophyta</taxon>
        <taxon>Tracheophyta</taxon>
        <taxon>Spermatophyta</taxon>
        <taxon>Pinopsida</taxon>
        <taxon>Pinidae</taxon>
        <taxon>Conifers II</taxon>
        <taxon>Cupressales</taxon>
        <taxon>Taxaceae</taxon>
        <taxon>Taxus</taxon>
    </lineage>
</organism>
<dbReference type="Proteomes" id="UP000824469">
    <property type="component" value="Unassembled WGS sequence"/>
</dbReference>
<feature type="non-terminal residue" evidence="2">
    <location>
        <position position="74"/>
    </location>
</feature>
<dbReference type="AlphaFoldDB" id="A0AA38CB27"/>
<comment type="caution">
    <text evidence="2">The sequence shown here is derived from an EMBL/GenBank/DDBJ whole genome shotgun (WGS) entry which is preliminary data.</text>
</comment>
<accession>A0AA38CB27</accession>
<evidence type="ECO:0000313" key="2">
    <source>
        <dbReference type="EMBL" id="KAH9297060.1"/>
    </source>
</evidence>
<gene>
    <name evidence="2" type="ORF">KI387_028742</name>
</gene>
<feature type="region of interest" description="Disordered" evidence="1">
    <location>
        <begin position="21"/>
        <end position="45"/>
    </location>
</feature>
<reference evidence="2 3" key="1">
    <citation type="journal article" date="2021" name="Nat. Plants">
        <title>The Taxus genome provides insights into paclitaxel biosynthesis.</title>
        <authorList>
            <person name="Xiong X."/>
            <person name="Gou J."/>
            <person name="Liao Q."/>
            <person name="Li Y."/>
            <person name="Zhou Q."/>
            <person name="Bi G."/>
            <person name="Li C."/>
            <person name="Du R."/>
            <person name="Wang X."/>
            <person name="Sun T."/>
            <person name="Guo L."/>
            <person name="Liang H."/>
            <person name="Lu P."/>
            <person name="Wu Y."/>
            <person name="Zhang Z."/>
            <person name="Ro D.K."/>
            <person name="Shang Y."/>
            <person name="Huang S."/>
            <person name="Yan J."/>
        </authorList>
    </citation>
    <scope>NUCLEOTIDE SEQUENCE [LARGE SCALE GENOMIC DNA]</scope>
    <source>
        <strain evidence="2">Ta-2019</strain>
    </source>
</reference>
<keyword evidence="3" id="KW-1185">Reference proteome</keyword>
<proteinExistence type="predicted"/>